<dbReference type="InterPro" id="IPR014215">
    <property type="entry name" value="Dipicolinic_acid_synth_A"/>
</dbReference>
<dbReference type="RefSeq" id="WP_341417304.1">
    <property type="nucleotide sequence ID" value="NZ_JBBPCC010000013.1"/>
</dbReference>
<dbReference type="NCBIfam" id="NF006162">
    <property type="entry name" value="PRK08306.1"/>
    <property type="match status" value="1"/>
</dbReference>
<feature type="domain" description="Dipicolinate synthase subunit A N-terminal" evidence="1">
    <location>
        <begin position="7"/>
        <end position="123"/>
    </location>
</feature>
<dbReference type="InterPro" id="IPR036291">
    <property type="entry name" value="NAD(P)-bd_dom_sf"/>
</dbReference>
<organism evidence="2 3">
    <name type="scientific">Paenibacillus filicis</name>
    <dbReference type="NCBI Taxonomy" id="669464"/>
    <lineage>
        <taxon>Bacteria</taxon>
        <taxon>Bacillati</taxon>
        <taxon>Bacillota</taxon>
        <taxon>Bacilli</taxon>
        <taxon>Bacillales</taxon>
        <taxon>Paenibacillaceae</taxon>
        <taxon>Paenibacillus</taxon>
    </lineage>
</organism>
<evidence type="ECO:0000313" key="2">
    <source>
        <dbReference type="EMBL" id="MEK8130176.1"/>
    </source>
</evidence>
<dbReference type="Gene3D" id="3.40.50.720">
    <property type="entry name" value="NAD(P)-binding Rossmann-like Domain"/>
    <property type="match status" value="2"/>
</dbReference>
<sequence>MLTGIQTALIGGDARQLEVIHKCSELDASVTLIGFDNLQNGFSGITKAELTPEALEGMDAVILPAVGTDDHGRVDSLFSSKELRLTQEHIAALPKHATIFTGMAKPYLRELCAAQGIALVELFDRDDVAIYNSIPTAEGAIMMAIQNTDITIHSSESMVLGFGRTGITLARTLQGMGARVSVGVNKPDYFARAAEMGMNPFYTKDLIGRVSGVDFLYNTIPALILTAQVIANIPHRALIIDLASKPGGTDFRFAEKRGVKALLAPGLPGIVAPKTAGRIIADTISRIIMEHPQPRGNA</sequence>
<evidence type="ECO:0000259" key="1">
    <source>
        <dbReference type="Pfam" id="PF16924"/>
    </source>
</evidence>
<dbReference type="Pfam" id="PF16924">
    <property type="entry name" value="DpaA_N"/>
    <property type="match status" value="1"/>
</dbReference>
<keyword evidence="3" id="KW-1185">Reference proteome</keyword>
<dbReference type="NCBIfam" id="TIGR02853">
    <property type="entry name" value="spore_dpaA"/>
    <property type="match status" value="1"/>
</dbReference>
<proteinExistence type="predicted"/>
<evidence type="ECO:0000313" key="3">
    <source>
        <dbReference type="Proteomes" id="UP001469365"/>
    </source>
</evidence>
<protein>
    <submittedName>
        <fullName evidence="2">Dipicolinate synthase subunit DpsA</fullName>
    </submittedName>
</protein>
<dbReference type="SUPFAM" id="SSF51735">
    <property type="entry name" value="NAD(P)-binding Rossmann-fold domains"/>
    <property type="match status" value="1"/>
</dbReference>
<dbReference type="Proteomes" id="UP001469365">
    <property type="component" value="Unassembled WGS sequence"/>
</dbReference>
<name>A0ABU9DMT5_9BACL</name>
<accession>A0ABU9DMT5</accession>
<gene>
    <name evidence="2" type="primary">dpsA</name>
    <name evidence="2" type="ORF">WMW72_19920</name>
</gene>
<comment type="caution">
    <text evidence="2">The sequence shown here is derived from an EMBL/GenBank/DDBJ whole genome shotgun (WGS) entry which is preliminary data.</text>
</comment>
<dbReference type="InterPro" id="IPR031629">
    <property type="entry name" value="DpaA_N"/>
</dbReference>
<dbReference type="EMBL" id="JBBPCC010000013">
    <property type="protein sequence ID" value="MEK8130176.1"/>
    <property type="molecule type" value="Genomic_DNA"/>
</dbReference>
<reference evidence="2 3" key="1">
    <citation type="submission" date="2024-04" db="EMBL/GenBank/DDBJ databases">
        <title>draft genome sequnece of Paenibacillus filicis.</title>
        <authorList>
            <person name="Kim D.-U."/>
        </authorList>
    </citation>
    <scope>NUCLEOTIDE SEQUENCE [LARGE SCALE GENOMIC DNA]</scope>
    <source>
        <strain evidence="2 3">KACC14197</strain>
    </source>
</reference>